<evidence type="ECO:0000256" key="1">
    <source>
        <dbReference type="ARBA" id="ARBA00023015"/>
    </source>
</evidence>
<dbReference type="SMART" id="SM00866">
    <property type="entry name" value="UTRA"/>
    <property type="match status" value="1"/>
</dbReference>
<dbReference type="InterPro" id="IPR011663">
    <property type="entry name" value="UTRA"/>
</dbReference>
<dbReference type="Gene3D" id="1.10.10.10">
    <property type="entry name" value="Winged helix-like DNA-binding domain superfamily/Winged helix DNA-binding domain"/>
    <property type="match status" value="1"/>
</dbReference>
<feature type="domain" description="HTH gntR-type" evidence="5">
    <location>
        <begin position="17"/>
        <end position="85"/>
    </location>
</feature>
<dbReference type="Proteomes" id="UP000218377">
    <property type="component" value="Unassembled WGS sequence"/>
</dbReference>
<dbReference type="Pfam" id="PF07702">
    <property type="entry name" value="UTRA"/>
    <property type="match status" value="1"/>
</dbReference>
<evidence type="ECO:0000256" key="2">
    <source>
        <dbReference type="ARBA" id="ARBA00023125"/>
    </source>
</evidence>
<dbReference type="SUPFAM" id="SSF64288">
    <property type="entry name" value="Chorismate lyase-like"/>
    <property type="match status" value="1"/>
</dbReference>
<dbReference type="SUPFAM" id="SSF46785">
    <property type="entry name" value="Winged helix' DNA-binding domain"/>
    <property type="match status" value="1"/>
</dbReference>
<feature type="compositionally biased region" description="Polar residues" evidence="4">
    <location>
        <begin position="254"/>
        <end position="265"/>
    </location>
</feature>
<protein>
    <recommendedName>
        <fullName evidence="5">HTH gntR-type domain-containing protein</fullName>
    </recommendedName>
</protein>
<gene>
    <name evidence="6" type="ORF">CIK79_11520</name>
</gene>
<dbReference type="CDD" id="cd07377">
    <property type="entry name" value="WHTH_GntR"/>
    <property type="match status" value="1"/>
</dbReference>
<dbReference type="InterPro" id="IPR028978">
    <property type="entry name" value="Chorismate_lyase_/UTRA_dom_sf"/>
</dbReference>
<keyword evidence="3" id="KW-0804">Transcription</keyword>
<dbReference type="InterPro" id="IPR036388">
    <property type="entry name" value="WH-like_DNA-bd_sf"/>
</dbReference>
<dbReference type="InterPro" id="IPR050679">
    <property type="entry name" value="Bact_HTH_transcr_reg"/>
</dbReference>
<dbReference type="GO" id="GO:0003677">
    <property type="term" value="F:DNA binding"/>
    <property type="evidence" value="ECO:0007669"/>
    <property type="project" value="UniProtKB-KW"/>
</dbReference>
<evidence type="ECO:0000256" key="4">
    <source>
        <dbReference type="SAM" id="MobiDB-lite"/>
    </source>
</evidence>
<dbReference type="InterPro" id="IPR000524">
    <property type="entry name" value="Tscrpt_reg_HTH_GntR"/>
</dbReference>
<dbReference type="GO" id="GO:0003700">
    <property type="term" value="F:DNA-binding transcription factor activity"/>
    <property type="evidence" value="ECO:0007669"/>
    <property type="project" value="InterPro"/>
</dbReference>
<evidence type="ECO:0000313" key="6">
    <source>
        <dbReference type="EMBL" id="PCC18864.1"/>
    </source>
</evidence>
<dbReference type="PROSITE" id="PS50949">
    <property type="entry name" value="HTH_GNTR"/>
    <property type="match status" value="1"/>
</dbReference>
<dbReference type="PRINTS" id="PR00035">
    <property type="entry name" value="HTHGNTR"/>
</dbReference>
<proteinExistence type="predicted"/>
<keyword evidence="1" id="KW-0805">Transcription regulation</keyword>
<reference evidence="6 7" key="1">
    <citation type="journal article" date="2017" name="Elife">
        <title>Extensive horizontal gene transfer in cheese-associated bacteria.</title>
        <authorList>
            <person name="Bonham K.S."/>
            <person name="Wolfe B.E."/>
            <person name="Dutton R.J."/>
        </authorList>
    </citation>
    <scope>NUCLEOTIDE SEQUENCE [LARGE SCALE GENOMIC DNA]</scope>
    <source>
        <strain evidence="6 7">JB5</strain>
    </source>
</reference>
<name>A0A2A3X3W0_BREAU</name>
<accession>A0A2A3X3W0</accession>
<feature type="region of interest" description="Disordered" evidence="4">
    <location>
        <begin position="251"/>
        <end position="274"/>
    </location>
</feature>
<evidence type="ECO:0000259" key="5">
    <source>
        <dbReference type="PROSITE" id="PS50949"/>
    </source>
</evidence>
<dbReference type="AlphaFoldDB" id="A0A2A3X3W0"/>
<dbReference type="Pfam" id="PF00392">
    <property type="entry name" value="GntR"/>
    <property type="match status" value="1"/>
</dbReference>
<dbReference type="EMBL" id="NRGX01000001">
    <property type="protein sequence ID" value="PCC18864.1"/>
    <property type="molecule type" value="Genomic_DNA"/>
</dbReference>
<dbReference type="PANTHER" id="PTHR44846">
    <property type="entry name" value="MANNOSYL-D-GLYCERATE TRANSPORT/METABOLISM SYSTEM REPRESSOR MNGR-RELATED"/>
    <property type="match status" value="1"/>
</dbReference>
<dbReference type="RefSeq" id="WP_096158259.1">
    <property type="nucleotide sequence ID" value="NZ_NRGX01000001.1"/>
</dbReference>
<dbReference type="InterPro" id="IPR036390">
    <property type="entry name" value="WH_DNA-bd_sf"/>
</dbReference>
<evidence type="ECO:0000313" key="7">
    <source>
        <dbReference type="Proteomes" id="UP000218377"/>
    </source>
</evidence>
<evidence type="ECO:0000256" key="3">
    <source>
        <dbReference type="ARBA" id="ARBA00023163"/>
    </source>
</evidence>
<sequence>MWIDGLPSGVLDSSQDEPLHRQLSEVIRQGIAEGALPPGTRLPTEADFQGKFGISRSVVRQAMAALTNDNLIQRGRGRGSVVAPQHEHHRAVQKMSGLSAQFSNSGDSVTTEIISLERAADPRAQKALGTSELLALNRRRSVDGESIAIIHTWLPLSLVPGLEAKDLVDSSLHETLRARFGIPVTAGYRQVRAVSASAELSASLAVPLAAPLLVLEGTSCDDQGNAIEYFCTWHRADRVVFDVEAISDPPGSRLLSTPKQTSLPQNGAADATDLSETARSIATQMNDLAKRMSRLG</sequence>
<keyword evidence="2" id="KW-0238">DNA-binding</keyword>
<dbReference type="Gene3D" id="3.40.1410.10">
    <property type="entry name" value="Chorismate lyase-like"/>
    <property type="match status" value="1"/>
</dbReference>
<dbReference type="SMART" id="SM00345">
    <property type="entry name" value="HTH_GNTR"/>
    <property type="match status" value="1"/>
</dbReference>
<organism evidence="6 7">
    <name type="scientific">Brevibacterium aurantiacum</name>
    <dbReference type="NCBI Taxonomy" id="273384"/>
    <lineage>
        <taxon>Bacteria</taxon>
        <taxon>Bacillati</taxon>
        <taxon>Actinomycetota</taxon>
        <taxon>Actinomycetes</taxon>
        <taxon>Micrococcales</taxon>
        <taxon>Brevibacteriaceae</taxon>
        <taxon>Brevibacterium</taxon>
    </lineage>
</organism>
<comment type="caution">
    <text evidence="6">The sequence shown here is derived from an EMBL/GenBank/DDBJ whole genome shotgun (WGS) entry which is preliminary data.</text>
</comment>